<protein>
    <submittedName>
        <fullName evidence="1">Uncharacterized protein</fullName>
    </submittedName>
</protein>
<name>X1KJ31_9ZZZZ</name>
<evidence type="ECO:0000313" key="1">
    <source>
        <dbReference type="EMBL" id="GAI06698.1"/>
    </source>
</evidence>
<sequence>TDIAQCETAVPLPQYPTTEIAQSAKGLEEEMAKKIGKIIEDTHNKAIFTNLIMRYQNFGLLGKRIVLIAKTLDKQFSCNLEGLAKKTAKKLQAHVKLGNKRIAGEVTDDEYKNHWKSLVGSAKSLLEKAEEAID</sequence>
<proteinExistence type="predicted"/>
<organism evidence="1">
    <name type="scientific">marine sediment metagenome</name>
    <dbReference type="NCBI Taxonomy" id="412755"/>
    <lineage>
        <taxon>unclassified sequences</taxon>
        <taxon>metagenomes</taxon>
        <taxon>ecological metagenomes</taxon>
    </lineage>
</organism>
<comment type="caution">
    <text evidence="1">The sequence shown here is derived from an EMBL/GenBank/DDBJ whole genome shotgun (WGS) entry which is preliminary data.</text>
</comment>
<feature type="non-terminal residue" evidence="1">
    <location>
        <position position="1"/>
    </location>
</feature>
<dbReference type="EMBL" id="BARV01010002">
    <property type="protein sequence ID" value="GAI06698.1"/>
    <property type="molecule type" value="Genomic_DNA"/>
</dbReference>
<gene>
    <name evidence="1" type="ORF">S06H3_19520</name>
</gene>
<dbReference type="AlphaFoldDB" id="X1KJ31"/>
<reference evidence="1" key="1">
    <citation type="journal article" date="2014" name="Front. Microbiol.">
        <title>High frequency of phylogenetically diverse reductive dehalogenase-homologous genes in deep subseafloor sedimentary metagenomes.</title>
        <authorList>
            <person name="Kawai M."/>
            <person name="Futagami T."/>
            <person name="Toyoda A."/>
            <person name="Takaki Y."/>
            <person name="Nishi S."/>
            <person name="Hori S."/>
            <person name="Arai W."/>
            <person name="Tsubouchi T."/>
            <person name="Morono Y."/>
            <person name="Uchiyama I."/>
            <person name="Ito T."/>
            <person name="Fujiyama A."/>
            <person name="Inagaki F."/>
            <person name="Takami H."/>
        </authorList>
    </citation>
    <scope>NUCLEOTIDE SEQUENCE</scope>
    <source>
        <strain evidence="1">Expedition CK06-06</strain>
    </source>
</reference>
<accession>X1KJ31</accession>